<evidence type="ECO:0000256" key="7">
    <source>
        <dbReference type="ARBA" id="ARBA00023329"/>
    </source>
</evidence>
<dbReference type="SUPFAM" id="SSF52799">
    <property type="entry name" value="(Phosphotyrosine protein) phosphatases II"/>
    <property type="match status" value="1"/>
</dbReference>
<evidence type="ECO:0000256" key="2">
    <source>
        <dbReference type="ARBA" id="ARBA00022692"/>
    </source>
</evidence>
<dbReference type="FunFam" id="3.90.190.10:FF:000017">
    <property type="entry name" value="receptor-type tyrosine-protein phosphatase-like N isoform X2"/>
    <property type="match status" value="1"/>
</dbReference>
<feature type="transmembrane region" description="Helical" evidence="10">
    <location>
        <begin position="534"/>
        <end position="559"/>
    </location>
</feature>
<evidence type="ECO:0000256" key="4">
    <source>
        <dbReference type="ARBA" id="ARBA00022989"/>
    </source>
</evidence>
<keyword evidence="3" id="KW-0732">Signal</keyword>
<feature type="region of interest" description="Disordered" evidence="9">
    <location>
        <begin position="260"/>
        <end position="293"/>
    </location>
</feature>
<keyword evidence="5 10" id="KW-0472">Membrane</keyword>
<dbReference type="Proteomes" id="UP001620645">
    <property type="component" value="Unassembled WGS sequence"/>
</dbReference>
<accession>A0ABD2JIA3</accession>
<keyword evidence="7" id="KW-0968">Cytoplasmic vesicle</keyword>
<dbReference type="PROSITE" id="PS00383">
    <property type="entry name" value="TYR_PHOSPHATASE_1"/>
    <property type="match status" value="1"/>
</dbReference>
<evidence type="ECO:0000256" key="8">
    <source>
        <dbReference type="SAM" id="Coils"/>
    </source>
</evidence>
<dbReference type="GO" id="GO:0030659">
    <property type="term" value="C:cytoplasmic vesicle membrane"/>
    <property type="evidence" value="ECO:0007669"/>
    <property type="project" value="UniProtKB-SubCell"/>
</dbReference>
<feature type="domain" description="Tyrosine-protein phosphatase" evidence="11">
    <location>
        <begin position="663"/>
        <end position="934"/>
    </location>
</feature>
<comment type="caution">
    <text evidence="13">The sequence shown here is derived from an EMBL/GenBank/DDBJ whole genome shotgun (WGS) entry which is preliminary data.</text>
</comment>
<evidence type="ECO:0000256" key="1">
    <source>
        <dbReference type="ARBA" id="ARBA00004358"/>
    </source>
</evidence>
<feature type="coiled-coil region" evidence="8">
    <location>
        <begin position="327"/>
        <end position="361"/>
    </location>
</feature>
<dbReference type="AlphaFoldDB" id="A0ABD2JIA3"/>
<dbReference type="Gene3D" id="3.90.190.10">
    <property type="entry name" value="Protein tyrosine phosphatase superfamily"/>
    <property type="match status" value="1"/>
</dbReference>
<feature type="region of interest" description="Disordered" evidence="9">
    <location>
        <begin position="605"/>
        <end position="639"/>
    </location>
</feature>
<feature type="compositionally biased region" description="Low complexity" evidence="9">
    <location>
        <begin position="605"/>
        <end position="614"/>
    </location>
</feature>
<evidence type="ECO:0000256" key="9">
    <source>
        <dbReference type="SAM" id="MobiDB-lite"/>
    </source>
</evidence>
<sequence length="947" mass="104971">MGPTRENDGQKKQKKGGRRRDGMPKPTPKPNSKAATATALRHLSPLHKVLLVVVALLQWTTTGGRAALLQGCDFSKDLCTDGEVCLPDGLFGQCYSDDESALVRPLVLDRPINGVQSELLRAELTRLAELGLDWPDARAQCVLAYFKLAVAFRLDYDTEFCTVRNPENIWALIQRVQNALLAEAEIERAEEEDEAESLLVNDRRDEAGDGGAVVGQKQAQFQTVEDDGGEAVEVIPIVVLDGGEGEDEDNEDGRDRMAYEMGGKAERDVPKKTSSKNETKAEKAVDKRTTDTLSATEEAELDQFVHNLLDGRPAAERQMGALSERQLSRLARFIRQLQNVVQNVEETVDEAQEEQLQQEEAPPPLLAEAEAAQPGEEDAVDHVLLLKKDSEQFNNADMGLANTVHKIVKGGIQRVEGNRVYLKVAKEQLTEEELYKLIGYLDKKIAQPNNLYFDEFLYENGQLSFRISRLGVLQPHKHKKDRNADAALENASGVAQAVYKRRKDIQTLAGIRVDETGIGSGVDVVPVERSQRDWLFVPIMAVSAMTIFTLLVVLAANLVRMRRHRQEGPILAHSIAQSCRDGSGKAGGSIYDDLCRQRIAEEGSISQRISSGRSAGDRSKHSSTSSWPDELSAPTGADQQLDIGTGHVLLAFLKEHMEKPGEVSKEWESVKDYANAAGEATVARRAENAAKNVDATVLPYDDSLVTLHGFNSTETLIDVSSSVADHSPAYYNASKIFDANPEPTYIVAQAPQQNTVATFWQMAWEQGVALLVNLCDKDETTSGRCTQYWPEEGSKMFGNFEVHLVSEHIWSEHYVVRSLYLKNNSTGETRTVTQFHFLSWPGGGMPGSSKALLEFRRKVNKSYRGRASPVLVHCWNGAGRSGCYCLIDIVINRIQKGVKELNIAASLEHLRDQRMGMVENEEQFKFVFSCVAEEISSRLKGLQQQQH</sequence>
<feature type="compositionally biased region" description="Basic and acidic residues" evidence="9">
    <location>
        <begin position="260"/>
        <end position="290"/>
    </location>
</feature>
<organism evidence="13 14">
    <name type="scientific">Heterodera schachtii</name>
    <name type="common">Sugarbeet cyst nematode worm</name>
    <name type="synonym">Tylenchus schachtii</name>
    <dbReference type="NCBI Taxonomy" id="97005"/>
    <lineage>
        <taxon>Eukaryota</taxon>
        <taxon>Metazoa</taxon>
        <taxon>Ecdysozoa</taxon>
        <taxon>Nematoda</taxon>
        <taxon>Chromadorea</taxon>
        <taxon>Rhabditida</taxon>
        <taxon>Tylenchina</taxon>
        <taxon>Tylenchomorpha</taxon>
        <taxon>Tylenchoidea</taxon>
        <taxon>Heteroderidae</taxon>
        <taxon>Heteroderinae</taxon>
        <taxon>Heterodera</taxon>
    </lineage>
</organism>
<dbReference type="SMART" id="SM00194">
    <property type="entry name" value="PTPc"/>
    <property type="match status" value="1"/>
</dbReference>
<dbReference type="InterPro" id="IPR029021">
    <property type="entry name" value="Prot-tyrosine_phosphatase-like"/>
</dbReference>
<evidence type="ECO:0000259" key="12">
    <source>
        <dbReference type="PROSITE" id="PS50056"/>
    </source>
</evidence>
<feature type="coiled-coil region" evidence="8">
    <location>
        <begin position="172"/>
        <end position="201"/>
    </location>
</feature>
<comment type="subcellular location">
    <subcellularLocation>
        <location evidence="1">Cytoplasmic vesicle membrane</location>
        <topology evidence="1">Single-pass type I membrane protein</topology>
    </subcellularLocation>
</comment>
<dbReference type="SMART" id="SM00404">
    <property type="entry name" value="PTPc_motif"/>
    <property type="match status" value="1"/>
</dbReference>
<keyword evidence="4 10" id="KW-1133">Transmembrane helix</keyword>
<evidence type="ECO:0000313" key="13">
    <source>
        <dbReference type="EMBL" id="KAL3090297.1"/>
    </source>
</evidence>
<feature type="region of interest" description="Disordered" evidence="9">
    <location>
        <begin position="1"/>
        <end position="33"/>
    </location>
</feature>
<dbReference type="InterPro" id="IPR016130">
    <property type="entry name" value="Tyr_Pase_AS"/>
</dbReference>
<keyword evidence="2 10" id="KW-0812">Transmembrane</keyword>
<dbReference type="InterPro" id="IPR000242">
    <property type="entry name" value="PTP_cat"/>
</dbReference>
<proteinExistence type="predicted"/>
<protein>
    <recommendedName>
        <fullName evidence="15">Receptor-type tyrosine-protein phosphatase N2</fullName>
    </recommendedName>
</protein>
<evidence type="ECO:0000256" key="6">
    <source>
        <dbReference type="ARBA" id="ARBA00023180"/>
    </source>
</evidence>
<dbReference type="EMBL" id="JBICCN010000143">
    <property type="protein sequence ID" value="KAL3090297.1"/>
    <property type="molecule type" value="Genomic_DNA"/>
</dbReference>
<name>A0ABD2JIA3_HETSC</name>
<dbReference type="InterPro" id="IPR033522">
    <property type="entry name" value="IA-2/IA-2_beta"/>
</dbReference>
<dbReference type="PRINTS" id="PR00700">
    <property type="entry name" value="PRTYPHPHTASE"/>
</dbReference>
<evidence type="ECO:0008006" key="15">
    <source>
        <dbReference type="Google" id="ProtNLM"/>
    </source>
</evidence>
<reference evidence="13 14" key="1">
    <citation type="submission" date="2024-10" db="EMBL/GenBank/DDBJ databases">
        <authorList>
            <person name="Kim D."/>
        </authorList>
    </citation>
    <scope>NUCLEOTIDE SEQUENCE [LARGE SCALE GENOMIC DNA]</scope>
    <source>
        <strain evidence="13">Taebaek</strain>
    </source>
</reference>
<feature type="compositionally biased region" description="Basic and acidic residues" evidence="9">
    <location>
        <begin position="1"/>
        <end position="11"/>
    </location>
</feature>
<dbReference type="PROSITE" id="PS50055">
    <property type="entry name" value="TYR_PHOSPHATASE_PTP"/>
    <property type="match status" value="1"/>
</dbReference>
<dbReference type="PROSITE" id="PS50056">
    <property type="entry name" value="TYR_PHOSPHATASE_2"/>
    <property type="match status" value="1"/>
</dbReference>
<keyword evidence="8" id="KW-0175">Coiled coil</keyword>
<keyword evidence="6" id="KW-0325">Glycoprotein</keyword>
<evidence type="ECO:0000256" key="10">
    <source>
        <dbReference type="SAM" id="Phobius"/>
    </source>
</evidence>
<evidence type="ECO:0000313" key="14">
    <source>
        <dbReference type="Proteomes" id="UP001620645"/>
    </source>
</evidence>
<dbReference type="Pfam" id="PF00102">
    <property type="entry name" value="Y_phosphatase"/>
    <property type="match status" value="1"/>
</dbReference>
<evidence type="ECO:0000256" key="5">
    <source>
        <dbReference type="ARBA" id="ARBA00023136"/>
    </source>
</evidence>
<evidence type="ECO:0000256" key="3">
    <source>
        <dbReference type="ARBA" id="ARBA00022729"/>
    </source>
</evidence>
<dbReference type="PANTHER" id="PTHR46106">
    <property type="entry name" value="IA-2 PROTEIN TYROSINE PHOSPHATASE, ISOFORM C"/>
    <property type="match status" value="1"/>
</dbReference>
<keyword evidence="14" id="KW-1185">Reference proteome</keyword>
<dbReference type="InterPro" id="IPR003595">
    <property type="entry name" value="Tyr_Pase_cat"/>
</dbReference>
<dbReference type="PANTHER" id="PTHR46106:SF4">
    <property type="entry name" value="IA-2 PROTEIN TYROSINE PHOSPHATASE, ISOFORM C"/>
    <property type="match status" value="1"/>
</dbReference>
<feature type="domain" description="Tyrosine specific protein phosphatases" evidence="12">
    <location>
        <begin position="853"/>
        <end position="925"/>
    </location>
</feature>
<evidence type="ECO:0000259" key="11">
    <source>
        <dbReference type="PROSITE" id="PS50055"/>
    </source>
</evidence>
<dbReference type="InterPro" id="IPR000387">
    <property type="entry name" value="Tyr_Pase_dom"/>
</dbReference>
<gene>
    <name evidence="13" type="ORF">niasHS_006749</name>
</gene>